<comment type="caution">
    <text evidence="1">The sequence shown here is derived from an EMBL/GenBank/DDBJ whole genome shotgun (WGS) entry which is preliminary data.</text>
</comment>
<dbReference type="Gene3D" id="2.60.300.12">
    <property type="entry name" value="HesB-like domain"/>
    <property type="match status" value="1"/>
</dbReference>
<sequence length="108" mass="11022">MVTLDPSAKNELDAYFTDKDKTPIRIYLAPGGCSGPRLALALDEPGDDDATLDVGGYTFTMNKDLHEQVKGVTISVSCGGFAVVPEVPLPSMGGGGCSGCGSSSSCCS</sequence>
<protein>
    <submittedName>
        <fullName evidence="1">Heme biosynthesis protein HemY</fullName>
    </submittedName>
</protein>
<accession>A0A7J0BLH4</accession>
<evidence type="ECO:0000313" key="2">
    <source>
        <dbReference type="Proteomes" id="UP000503840"/>
    </source>
</evidence>
<evidence type="ECO:0000313" key="1">
    <source>
        <dbReference type="EMBL" id="GFM34072.1"/>
    </source>
</evidence>
<dbReference type="NCBIfam" id="NF038090">
    <property type="entry name" value="IscA_HesB_Se"/>
    <property type="match status" value="1"/>
</dbReference>
<reference evidence="1 2" key="1">
    <citation type="submission" date="2020-05" db="EMBL/GenBank/DDBJ databases">
        <title>Draft genome sequence of Desulfovibrio sp. strain HN2T.</title>
        <authorList>
            <person name="Ueno A."/>
            <person name="Tamazawa S."/>
            <person name="Tamamura S."/>
            <person name="Murakami T."/>
            <person name="Kiyama T."/>
            <person name="Inomata H."/>
            <person name="Amano Y."/>
            <person name="Miyakawa K."/>
            <person name="Tamaki H."/>
            <person name="Naganuma T."/>
            <person name="Kaneko K."/>
        </authorList>
    </citation>
    <scope>NUCLEOTIDE SEQUENCE [LARGE SCALE GENOMIC DNA]</scope>
    <source>
        <strain evidence="1 2">HN2</strain>
    </source>
</reference>
<dbReference type="AlphaFoldDB" id="A0A7J0BLH4"/>
<gene>
    <name evidence="1" type="ORF">DSM101010T_24370</name>
</gene>
<keyword evidence="2" id="KW-1185">Reference proteome</keyword>
<name>A0A7J0BLH4_9BACT</name>
<dbReference type="EMBL" id="BLVO01000013">
    <property type="protein sequence ID" value="GFM34072.1"/>
    <property type="molecule type" value="Genomic_DNA"/>
</dbReference>
<proteinExistence type="predicted"/>
<dbReference type="InterPro" id="IPR035903">
    <property type="entry name" value="HesB-like_dom_sf"/>
</dbReference>
<organism evidence="1 2">
    <name type="scientific">Desulfovibrio subterraneus</name>
    <dbReference type="NCBI Taxonomy" id="2718620"/>
    <lineage>
        <taxon>Bacteria</taxon>
        <taxon>Pseudomonadati</taxon>
        <taxon>Thermodesulfobacteriota</taxon>
        <taxon>Desulfovibrionia</taxon>
        <taxon>Desulfovibrionales</taxon>
        <taxon>Desulfovibrionaceae</taxon>
        <taxon>Desulfovibrio</taxon>
    </lineage>
</organism>
<dbReference type="Proteomes" id="UP000503840">
    <property type="component" value="Unassembled WGS sequence"/>
</dbReference>
<dbReference type="RefSeq" id="WP_174405699.1">
    <property type="nucleotide sequence ID" value="NZ_BLVO01000013.1"/>
</dbReference>
<dbReference type="SUPFAM" id="SSF89360">
    <property type="entry name" value="HesB-like domain"/>
    <property type="match status" value="1"/>
</dbReference>